<dbReference type="EMBL" id="JAAAIL010000969">
    <property type="protein sequence ID" value="KAG0272228.1"/>
    <property type="molecule type" value="Genomic_DNA"/>
</dbReference>
<name>A0AAD4H564_9FUNG</name>
<evidence type="ECO:0000313" key="2">
    <source>
        <dbReference type="Proteomes" id="UP001194580"/>
    </source>
</evidence>
<evidence type="ECO:0000313" key="1">
    <source>
        <dbReference type="EMBL" id="KAG0272228.1"/>
    </source>
</evidence>
<proteinExistence type="predicted"/>
<keyword evidence="2" id="KW-1185">Reference proteome</keyword>
<dbReference type="AlphaFoldDB" id="A0AAD4H564"/>
<reference evidence="1" key="1">
    <citation type="journal article" date="2020" name="Fungal Divers.">
        <title>Resolving the Mortierellaceae phylogeny through synthesis of multi-gene phylogenetics and phylogenomics.</title>
        <authorList>
            <person name="Vandepol N."/>
            <person name="Liber J."/>
            <person name="Desiro A."/>
            <person name="Na H."/>
            <person name="Kennedy M."/>
            <person name="Barry K."/>
            <person name="Grigoriev I.V."/>
            <person name="Miller A.N."/>
            <person name="O'Donnell K."/>
            <person name="Stajich J.E."/>
            <person name="Bonito G."/>
        </authorList>
    </citation>
    <scope>NUCLEOTIDE SEQUENCE</scope>
    <source>
        <strain evidence="1">NRRL 28262</strain>
    </source>
</reference>
<comment type="caution">
    <text evidence="1">The sequence shown here is derived from an EMBL/GenBank/DDBJ whole genome shotgun (WGS) entry which is preliminary data.</text>
</comment>
<gene>
    <name evidence="1" type="ORF">BGZ95_012025</name>
</gene>
<sequence length="252" mass="27745">SIMPLTRPVPAMLSMNSRSDPAPFSPSFHPTVTFTLTAGGLLSPKIKCTTDNKKDCYTFQSKSDSSSRNMSVKDYKSNQVCKVKSKGEHLLDLYLTTDSKDINVQFRDMIAFKKAVEKNALQYKRVNTPYSSDFEYDRPERFLSDVSSSNGNTCWAFEFEGQIYQWTAGNGQGILAPPGSDVLLCSSASLGPATRVAKLQSSHTGASDKLIIYSAATANVLDKSGLHILLLASVLSLTEIMNERSRELIDFD</sequence>
<protein>
    <submittedName>
        <fullName evidence="1">Uncharacterized protein</fullName>
    </submittedName>
</protein>
<organism evidence="1 2">
    <name type="scientific">Linnemannia exigua</name>
    <dbReference type="NCBI Taxonomy" id="604196"/>
    <lineage>
        <taxon>Eukaryota</taxon>
        <taxon>Fungi</taxon>
        <taxon>Fungi incertae sedis</taxon>
        <taxon>Mucoromycota</taxon>
        <taxon>Mortierellomycotina</taxon>
        <taxon>Mortierellomycetes</taxon>
        <taxon>Mortierellales</taxon>
        <taxon>Mortierellaceae</taxon>
        <taxon>Linnemannia</taxon>
    </lineage>
</organism>
<dbReference type="Proteomes" id="UP001194580">
    <property type="component" value="Unassembled WGS sequence"/>
</dbReference>
<feature type="non-terminal residue" evidence="1">
    <location>
        <position position="1"/>
    </location>
</feature>
<accession>A0AAD4H564</accession>